<organism evidence="1 2">
    <name type="scientific">Microbulbifer aggregans</name>
    <dbReference type="NCBI Taxonomy" id="1769779"/>
    <lineage>
        <taxon>Bacteria</taxon>
        <taxon>Pseudomonadati</taxon>
        <taxon>Pseudomonadota</taxon>
        <taxon>Gammaproteobacteria</taxon>
        <taxon>Cellvibrionales</taxon>
        <taxon>Microbulbiferaceae</taxon>
        <taxon>Microbulbifer</taxon>
    </lineage>
</organism>
<dbReference type="KEGG" id="micc:AUP74_02531"/>
<dbReference type="EMBL" id="CP014143">
    <property type="protein sequence ID" value="AOS97928.1"/>
    <property type="molecule type" value="Genomic_DNA"/>
</dbReference>
<accession>A0A1C9W9T6</accession>
<reference evidence="2" key="1">
    <citation type="submission" date="2016-01" db="EMBL/GenBank/DDBJ databases">
        <title>Complete genome sequence of Microbulbifer sp. CCB-MM1, a halophile isolated from Matang Mangrove Forest, Perak.</title>
        <authorList>
            <person name="Moh T.H."/>
            <person name="Dinesh B."/>
            <person name="Lau N.-S."/>
            <person name="Go F."/>
            <person name="Alexander Chong S.-C."/>
        </authorList>
    </citation>
    <scope>NUCLEOTIDE SEQUENCE [LARGE SCALE GENOMIC DNA]</scope>
    <source>
        <strain evidence="2">CCB-MM1</strain>
    </source>
</reference>
<keyword evidence="2" id="KW-1185">Reference proteome</keyword>
<evidence type="ECO:0000313" key="1">
    <source>
        <dbReference type="EMBL" id="AOS97928.1"/>
    </source>
</evidence>
<gene>
    <name evidence="1" type="ORF">AUP74_02531</name>
</gene>
<name>A0A1C9W9T6_9GAMM</name>
<evidence type="ECO:0000313" key="2">
    <source>
        <dbReference type="Proteomes" id="UP000095672"/>
    </source>
</evidence>
<sequence>MASIIIDGRNADSKRVSISLDQFLWRLVCADFRSEADARSWVRAYMATLHTTKGLTAIVRDHCLHRIVKPSLIRRVQGLEGQMDIDEL</sequence>
<dbReference type="AlphaFoldDB" id="A0A1C9W9T6"/>
<proteinExistence type="predicted"/>
<protein>
    <submittedName>
        <fullName evidence="1">Uncharacterized protein</fullName>
    </submittedName>
</protein>
<dbReference type="Proteomes" id="UP000095672">
    <property type="component" value="Chromosome"/>
</dbReference>